<evidence type="ECO:0000256" key="2">
    <source>
        <dbReference type="ARBA" id="ARBA00011738"/>
    </source>
</evidence>
<dbReference type="GO" id="GO:0008422">
    <property type="term" value="F:beta-glucosidase activity"/>
    <property type="evidence" value="ECO:0007669"/>
    <property type="project" value="TreeGrafter"/>
</dbReference>
<evidence type="ECO:0000256" key="4">
    <source>
        <dbReference type="ARBA" id="ARBA00022801"/>
    </source>
</evidence>
<keyword evidence="4" id="KW-0378">Hydrolase</keyword>
<keyword evidence="9" id="KW-1133">Transmembrane helix</keyword>
<dbReference type="GO" id="GO:0005975">
    <property type="term" value="P:carbohydrate metabolic process"/>
    <property type="evidence" value="ECO:0007669"/>
    <property type="project" value="InterPro"/>
</dbReference>
<evidence type="ECO:0000256" key="6">
    <source>
        <dbReference type="ARBA" id="ARBA00023295"/>
    </source>
</evidence>
<evidence type="ECO:0000256" key="7">
    <source>
        <dbReference type="PROSITE-ProRule" id="PRU10055"/>
    </source>
</evidence>
<name>A0A1B6IZZ0_9HEMI</name>
<evidence type="ECO:0000256" key="9">
    <source>
        <dbReference type="SAM" id="Phobius"/>
    </source>
</evidence>
<feature type="active site" description="Nucleophile" evidence="7">
    <location>
        <position position="455"/>
    </location>
</feature>
<dbReference type="Gene3D" id="3.20.20.80">
    <property type="entry name" value="Glycosidases"/>
    <property type="match status" value="1"/>
</dbReference>
<dbReference type="EC" id="3.2.1.21" evidence="3"/>
<reference evidence="10" key="1">
    <citation type="submission" date="2015-11" db="EMBL/GenBank/DDBJ databases">
        <title>De novo transcriptome assembly of four potential Pierce s Disease insect vectors from Arizona vineyards.</title>
        <authorList>
            <person name="Tassone E.E."/>
        </authorList>
    </citation>
    <scope>NUCLEOTIDE SEQUENCE</scope>
</reference>
<comment type="subunit">
    <text evidence="2">Homodimer.</text>
</comment>
<dbReference type="Pfam" id="PF00232">
    <property type="entry name" value="Glyco_hydro_1"/>
    <property type="match status" value="1"/>
</dbReference>
<keyword evidence="5" id="KW-0325">Glycoprotein</keyword>
<evidence type="ECO:0000256" key="3">
    <source>
        <dbReference type="ARBA" id="ARBA00012744"/>
    </source>
</evidence>
<dbReference type="InterPro" id="IPR017853">
    <property type="entry name" value="GH"/>
</dbReference>
<feature type="non-terminal residue" evidence="10">
    <location>
        <position position="1"/>
    </location>
</feature>
<organism evidence="10">
    <name type="scientific">Homalodisca liturata</name>
    <dbReference type="NCBI Taxonomy" id="320908"/>
    <lineage>
        <taxon>Eukaryota</taxon>
        <taxon>Metazoa</taxon>
        <taxon>Ecdysozoa</taxon>
        <taxon>Arthropoda</taxon>
        <taxon>Hexapoda</taxon>
        <taxon>Insecta</taxon>
        <taxon>Pterygota</taxon>
        <taxon>Neoptera</taxon>
        <taxon>Paraneoptera</taxon>
        <taxon>Hemiptera</taxon>
        <taxon>Auchenorrhyncha</taxon>
        <taxon>Membracoidea</taxon>
        <taxon>Cicadellidae</taxon>
        <taxon>Cicadellinae</taxon>
        <taxon>Proconiini</taxon>
        <taxon>Homalodisca</taxon>
    </lineage>
</organism>
<accession>A0A1B6IZZ0</accession>
<evidence type="ECO:0000256" key="1">
    <source>
        <dbReference type="ARBA" id="ARBA00010838"/>
    </source>
</evidence>
<protein>
    <recommendedName>
        <fullName evidence="3">beta-glucosidase</fullName>
        <ecNumber evidence="3">3.2.1.21</ecNumber>
    </recommendedName>
</protein>
<comment type="similarity">
    <text evidence="1 8">Belongs to the glycosyl hydrolase 1 family.</text>
</comment>
<dbReference type="FunFam" id="3.20.20.80:FF:000013">
    <property type="entry name" value="lactase-phlorizin hydrolase"/>
    <property type="match status" value="1"/>
</dbReference>
<evidence type="ECO:0000256" key="5">
    <source>
        <dbReference type="ARBA" id="ARBA00023180"/>
    </source>
</evidence>
<feature type="transmembrane region" description="Helical" evidence="9">
    <location>
        <begin position="31"/>
        <end position="53"/>
    </location>
</feature>
<dbReference type="PANTHER" id="PTHR10353:SF36">
    <property type="entry name" value="LP05116P"/>
    <property type="match status" value="1"/>
</dbReference>
<dbReference type="PANTHER" id="PTHR10353">
    <property type="entry name" value="GLYCOSYL HYDROLASE"/>
    <property type="match status" value="1"/>
</dbReference>
<keyword evidence="9" id="KW-0812">Transmembrane</keyword>
<dbReference type="EMBL" id="GECU01015211">
    <property type="protein sequence ID" value="JAS92495.1"/>
    <property type="molecule type" value="Transcribed_RNA"/>
</dbReference>
<sequence>FPDDSSRKKTEYYQFPTKTEPQGNFEICLDIIFNLFLCIFVICMLIGGARLIVERYNSNLREYEYRHQKASVETSFGYFPPEFSIGCSSSAYQIEGAWNIDGKGENIWDKLVHQKPSVIKNNDTADVACDSYHKYKEDVKLIKYIGFDHYRFSISWSRVLPTGHDNVVNQAGIDYYNNLIDELLANGIQPMITLYHFDLPQPLQELGGWTNPVMATYFENYARVLFKAFASKVKWWITINEPKNVMLGYGQTNSTPVLAPHIFQSGVADYLAAHTLIRAHAKAYRLYQREFKPKYNGSVFISLDARFFYPLSTSLEDKQATSRMAQFELGLFAHPIFSKEGDYPRIVRERIDFLSKKEGRNSSRLPRFTKEEIKEIRGSSDIFGLNHYTSVVVSHSDEYDETEPAFVRDAGVTLSNDPSWASGNTSMFKVVPEGMRGILDHIRIMYNNPPVFITENGISSNSGLKDDDRIKYYSDYLFNLLLAYRGNSKCNVVGYTAWSLLDNFEWSRGYTERFGLYWVDFNDPARPRRKKKSAEYFKDLLTTRLIPIVPFVVKKDYHLKNNTDHKNLVPANKVMSEKEKKLLEDYRKYIYGDD</sequence>
<dbReference type="InterPro" id="IPR001360">
    <property type="entry name" value="Glyco_hydro_1"/>
</dbReference>
<dbReference type="SUPFAM" id="SSF51445">
    <property type="entry name" value="(Trans)glycosidases"/>
    <property type="match status" value="1"/>
</dbReference>
<proteinExistence type="inferred from homology"/>
<dbReference type="PROSITE" id="PS00572">
    <property type="entry name" value="GLYCOSYL_HYDROL_F1_1"/>
    <property type="match status" value="1"/>
</dbReference>
<dbReference type="PRINTS" id="PR00131">
    <property type="entry name" value="GLHYDRLASE1"/>
</dbReference>
<dbReference type="InterPro" id="IPR018120">
    <property type="entry name" value="Glyco_hydro_1_AS"/>
</dbReference>
<gene>
    <name evidence="10" type="ORF">g.40506</name>
</gene>
<evidence type="ECO:0000256" key="8">
    <source>
        <dbReference type="RuleBase" id="RU003690"/>
    </source>
</evidence>
<dbReference type="AlphaFoldDB" id="A0A1B6IZZ0"/>
<keyword evidence="6" id="KW-0326">Glycosidase</keyword>
<keyword evidence="9" id="KW-0472">Membrane</keyword>
<evidence type="ECO:0000313" key="10">
    <source>
        <dbReference type="EMBL" id="JAS92495.1"/>
    </source>
</evidence>